<keyword evidence="5 11" id="KW-0863">Zinc-finger</keyword>
<keyword evidence="6" id="KW-0862">Zinc</keyword>
<dbReference type="InterPro" id="IPR013083">
    <property type="entry name" value="Znf_RING/FYVE/PHD"/>
</dbReference>
<feature type="transmembrane region" description="Helical" evidence="12">
    <location>
        <begin position="12"/>
        <end position="32"/>
    </location>
</feature>
<keyword evidence="3 12" id="KW-0812">Transmembrane</keyword>
<dbReference type="InterPro" id="IPR018957">
    <property type="entry name" value="Znf_C3HC4_RING-type"/>
</dbReference>
<gene>
    <name evidence="14" type="ORF">NTJ_04254</name>
</gene>
<protein>
    <recommendedName>
        <fullName evidence="2">E3 ubiquitin-protein ligase RNF170</fullName>
    </recommendedName>
    <alternativeName>
        <fullName evidence="10">RING finger protein 170</fullName>
    </alternativeName>
    <alternativeName>
        <fullName evidence="9">RING-type E3 ubiquitin transferase RNF170</fullName>
    </alternativeName>
</protein>
<evidence type="ECO:0000256" key="6">
    <source>
        <dbReference type="ARBA" id="ARBA00022833"/>
    </source>
</evidence>
<dbReference type="Proteomes" id="UP001307889">
    <property type="component" value="Chromosome 2"/>
</dbReference>
<dbReference type="Pfam" id="PF06803">
    <property type="entry name" value="DUF1232"/>
    <property type="match status" value="1"/>
</dbReference>
<evidence type="ECO:0000256" key="3">
    <source>
        <dbReference type="ARBA" id="ARBA00022692"/>
    </source>
</evidence>
<evidence type="ECO:0000256" key="2">
    <source>
        <dbReference type="ARBA" id="ARBA00014068"/>
    </source>
</evidence>
<evidence type="ECO:0000313" key="15">
    <source>
        <dbReference type="Proteomes" id="UP001307889"/>
    </source>
</evidence>
<name>A0ABN7AGQ9_9HEMI</name>
<dbReference type="InterPro" id="IPR038896">
    <property type="entry name" value="RNF170"/>
</dbReference>
<accession>A0ABN7AGQ9</accession>
<dbReference type="InterPro" id="IPR017907">
    <property type="entry name" value="Znf_RING_CS"/>
</dbReference>
<feature type="transmembrane region" description="Helical" evidence="12">
    <location>
        <begin position="184"/>
        <end position="203"/>
    </location>
</feature>
<keyword evidence="4" id="KW-0479">Metal-binding</keyword>
<keyword evidence="7 12" id="KW-1133">Transmembrane helix</keyword>
<evidence type="ECO:0000256" key="4">
    <source>
        <dbReference type="ARBA" id="ARBA00022723"/>
    </source>
</evidence>
<feature type="domain" description="RING-type" evidence="13">
    <location>
        <begin position="70"/>
        <end position="112"/>
    </location>
</feature>
<evidence type="ECO:0000256" key="9">
    <source>
        <dbReference type="ARBA" id="ARBA00030110"/>
    </source>
</evidence>
<dbReference type="Gene3D" id="3.30.40.10">
    <property type="entry name" value="Zinc/RING finger domain, C3HC4 (zinc finger)"/>
    <property type="match status" value="1"/>
</dbReference>
<comment type="subcellular location">
    <subcellularLocation>
        <location evidence="1">Endomembrane system</location>
        <topology evidence="1">Multi-pass membrane protein</topology>
    </subcellularLocation>
</comment>
<dbReference type="Pfam" id="PF00097">
    <property type="entry name" value="zf-C3HC4"/>
    <property type="match status" value="1"/>
</dbReference>
<keyword evidence="15" id="KW-1185">Reference proteome</keyword>
<dbReference type="SUPFAM" id="SSF57850">
    <property type="entry name" value="RING/U-box"/>
    <property type="match status" value="1"/>
</dbReference>
<dbReference type="SMART" id="SM00184">
    <property type="entry name" value="RING"/>
    <property type="match status" value="1"/>
</dbReference>
<evidence type="ECO:0000256" key="1">
    <source>
        <dbReference type="ARBA" id="ARBA00004127"/>
    </source>
</evidence>
<reference evidence="14 15" key="1">
    <citation type="submission" date="2023-09" db="EMBL/GenBank/DDBJ databases">
        <title>Nesidiocoris tenuis whole genome shotgun sequence.</title>
        <authorList>
            <person name="Shibata T."/>
            <person name="Shimoda M."/>
            <person name="Kobayashi T."/>
            <person name="Uehara T."/>
        </authorList>
    </citation>
    <scope>NUCLEOTIDE SEQUENCE [LARGE SCALE GENOMIC DNA]</scope>
    <source>
        <strain evidence="14 15">Japan</strain>
    </source>
</reference>
<evidence type="ECO:0000259" key="13">
    <source>
        <dbReference type="PROSITE" id="PS50089"/>
    </source>
</evidence>
<evidence type="ECO:0000313" key="14">
    <source>
        <dbReference type="EMBL" id="BES91446.1"/>
    </source>
</evidence>
<dbReference type="PROSITE" id="PS50089">
    <property type="entry name" value="ZF_RING_2"/>
    <property type="match status" value="1"/>
</dbReference>
<evidence type="ECO:0000256" key="12">
    <source>
        <dbReference type="SAM" id="Phobius"/>
    </source>
</evidence>
<evidence type="ECO:0000256" key="5">
    <source>
        <dbReference type="ARBA" id="ARBA00022771"/>
    </source>
</evidence>
<dbReference type="EMBL" id="AP028910">
    <property type="protein sequence ID" value="BES91446.1"/>
    <property type="molecule type" value="Genomic_DNA"/>
</dbReference>
<dbReference type="PANTHER" id="PTHR22894">
    <property type="entry name" value="RING-TYPE DOMAIN-CONTAINING PROTEIN"/>
    <property type="match status" value="1"/>
</dbReference>
<evidence type="ECO:0000256" key="11">
    <source>
        <dbReference type="PROSITE-ProRule" id="PRU00175"/>
    </source>
</evidence>
<dbReference type="InterPro" id="IPR010652">
    <property type="entry name" value="DUF1232"/>
</dbReference>
<sequence>MPMEEPISDVWLILYTILIGFSFLFFAFYLWCKLYDLLVYYRQRIWNEPENQDPDVDAAEPPPPYNPGICPICRDEPRWAVETNCAHQFCGECLSQLYERSLSSTLQCPMCRTNVTLLFTVFSPQEIQLRETSGQPPPGDSIKHFVRRYNHRQNTRNLMWIRDVPVLLRHLFNELLQGQLNQFIALRMGMSLLVSIIYIVLPIDMVPEMFFGFLGFLDDLMVFIFLFIYVAHVYRRYVGRADSP</sequence>
<proteinExistence type="predicted"/>
<dbReference type="InterPro" id="IPR001841">
    <property type="entry name" value="Znf_RING"/>
</dbReference>
<dbReference type="PANTHER" id="PTHR22894:SF5">
    <property type="entry name" value="RING-TYPE DOMAIN-CONTAINING PROTEIN"/>
    <property type="match status" value="1"/>
</dbReference>
<evidence type="ECO:0000256" key="8">
    <source>
        <dbReference type="ARBA" id="ARBA00023136"/>
    </source>
</evidence>
<evidence type="ECO:0000256" key="10">
    <source>
        <dbReference type="ARBA" id="ARBA00031107"/>
    </source>
</evidence>
<feature type="transmembrane region" description="Helical" evidence="12">
    <location>
        <begin position="209"/>
        <end position="230"/>
    </location>
</feature>
<organism evidence="14 15">
    <name type="scientific">Nesidiocoris tenuis</name>
    <dbReference type="NCBI Taxonomy" id="355587"/>
    <lineage>
        <taxon>Eukaryota</taxon>
        <taxon>Metazoa</taxon>
        <taxon>Ecdysozoa</taxon>
        <taxon>Arthropoda</taxon>
        <taxon>Hexapoda</taxon>
        <taxon>Insecta</taxon>
        <taxon>Pterygota</taxon>
        <taxon>Neoptera</taxon>
        <taxon>Paraneoptera</taxon>
        <taxon>Hemiptera</taxon>
        <taxon>Heteroptera</taxon>
        <taxon>Panheteroptera</taxon>
        <taxon>Cimicomorpha</taxon>
        <taxon>Miridae</taxon>
        <taxon>Dicyphina</taxon>
        <taxon>Nesidiocoris</taxon>
    </lineage>
</organism>
<keyword evidence="8 12" id="KW-0472">Membrane</keyword>
<dbReference type="PROSITE" id="PS00518">
    <property type="entry name" value="ZF_RING_1"/>
    <property type="match status" value="1"/>
</dbReference>
<evidence type="ECO:0000256" key="7">
    <source>
        <dbReference type="ARBA" id="ARBA00022989"/>
    </source>
</evidence>